<organism evidence="7 8">
    <name type="scientific">Heracleum sosnowskyi</name>
    <dbReference type="NCBI Taxonomy" id="360622"/>
    <lineage>
        <taxon>Eukaryota</taxon>
        <taxon>Viridiplantae</taxon>
        <taxon>Streptophyta</taxon>
        <taxon>Embryophyta</taxon>
        <taxon>Tracheophyta</taxon>
        <taxon>Spermatophyta</taxon>
        <taxon>Magnoliopsida</taxon>
        <taxon>eudicotyledons</taxon>
        <taxon>Gunneridae</taxon>
        <taxon>Pentapetalae</taxon>
        <taxon>asterids</taxon>
        <taxon>campanulids</taxon>
        <taxon>Apiales</taxon>
        <taxon>Apiaceae</taxon>
        <taxon>Apioideae</taxon>
        <taxon>apioid superclade</taxon>
        <taxon>Tordylieae</taxon>
        <taxon>Tordyliinae</taxon>
        <taxon>Heracleum</taxon>
    </lineage>
</organism>
<dbReference type="InterPro" id="IPR036236">
    <property type="entry name" value="Znf_C2H2_sf"/>
</dbReference>
<reference evidence="7" key="1">
    <citation type="submission" date="2023-02" db="EMBL/GenBank/DDBJ databases">
        <title>Genome of toxic invasive species Heracleum sosnowskyi carries increased number of genes despite the absence of recent whole-genome duplications.</title>
        <authorList>
            <person name="Schelkunov M."/>
            <person name="Shtratnikova V."/>
            <person name="Makarenko M."/>
            <person name="Klepikova A."/>
            <person name="Omelchenko D."/>
            <person name="Novikova G."/>
            <person name="Obukhova E."/>
            <person name="Bogdanov V."/>
            <person name="Penin A."/>
            <person name="Logacheva M."/>
        </authorList>
    </citation>
    <scope>NUCLEOTIDE SEQUENCE</scope>
    <source>
        <strain evidence="7">Hsosn_3</strain>
        <tissue evidence="7">Leaf</tissue>
    </source>
</reference>
<feature type="region of interest" description="Disordered" evidence="5">
    <location>
        <begin position="107"/>
        <end position="127"/>
    </location>
</feature>
<evidence type="ECO:0000259" key="6">
    <source>
        <dbReference type="PROSITE" id="PS50157"/>
    </source>
</evidence>
<comment type="similarity">
    <text evidence="1">Belongs to the importin alpha family.</text>
</comment>
<keyword evidence="4" id="KW-0862">Zinc</keyword>
<evidence type="ECO:0000256" key="1">
    <source>
        <dbReference type="ARBA" id="ARBA00010394"/>
    </source>
</evidence>
<keyword evidence="8" id="KW-1185">Reference proteome</keyword>
<proteinExistence type="inferred from homology"/>
<dbReference type="EMBL" id="JAUIZM010000001">
    <property type="protein sequence ID" value="KAK1400426.1"/>
    <property type="molecule type" value="Genomic_DNA"/>
</dbReference>
<sequence>MLETRTTSHPSKLCLSAAPHNLSRALHILGMDEKKFYCHVCARSFDSRLVFVRHTRVFHPDLKELCEVCWSFFKTKSELENHKKQCEAFKTQSELEKQNKIKIIHQGGSSTAGSSASAPSVFPPSSSSTLPQLSIEMMFGPDIDHLRRLPTKLMELIFSKVMGSGHYSDIKFLCQCFLVSKYFYKAIRYMSNISINHYCPEELHDFIPKVLKTFKFVQYLYVHHGSPPSLNKFNWKVTLQPVGINFLYGMTALSYQSIKKRSRDDEKDVVCIYPLRLASLGKRLQCMSTERYVMQMSKLHDMLMLCVRSLDCIVSVYVTDFGNHGSLVIDGLLLQCMRSSVYYSKKAKRDKLAWFVGNSLTDEFVMNGITANIILKWKDDPFQNYPLDNTTNYDRIISYFNLQKSEMVYDKALLSILQQHKKSVQRGYNNKLVYPDRYETIFTRPLPVAGIYSKGTLTFGIGLKYDISSYFAQLLHKPNKRKQIWRNDCIKEMYSDDSNVQLRGTKRLAELLEADRRLGDLRSEDVRLLIGLLGHGEKPELQFYGILALTYVDSDGAEIIREEAIPSLVGLMSSKYECLQMRGMFTLMRIAYDFPKSVRDLHKFGVLELLKDMVYSHQRNYYELLNCATFLAIVCRAKSNLQACEIRVACRTAKLLLQYGDDEVKPQALLALSYLSHGSCIPLKQYPRRYVLKLIKRHVDPSIVILTLQVVGNIMAWGSYDQKKFMLTKGLLKRLHRLKLLQCKILRYEACRIIQIIEKERQITNLPLGTFKIHKLEGTDLCSIIENEKGEKINFAEHDDDFLKSLPIKVQSNSLDMSSFMPLLPEEEVTTKFLELKWMAEYYTTNEFPSIINRYPDRF</sequence>
<protein>
    <recommendedName>
        <fullName evidence="6">C2H2-type domain-containing protein</fullName>
    </recommendedName>
</protein>
<dbReference type="InterPro" id="IPR013087">
    <property type="entry name" value="Znf_C2H2_type"/>
</dbReference>
<reference evidence="7" key="2">
    <citation type="submission" date="2023-05" db="EMBL/GenBank/DDBJ databases">
        <authorList>
            <person name="Schelkunov M.I."/>
        </authorList>
    </citation>
    <scope>NUCLEOTIDE SEQUENCE</scope>
    <source>
        <strain evidence="7">Hsosn_3</strain>
        <tissue evidence="7">Leaf</tissue>
    </source>
</reference>
<evidence type="ECO:0000256" key="5">
    <source>
        <dbReference type="SAM" id="MobiDB-lite"/>
    </source>
</evidence>
<keyword evidence="2" id="KW-0813">Transport</keyword>
<dbReference type="Proteomes" id="UP001237642">
    <property type="component" value="Unassembled WGS sequence"/>
</dbReference>
<dbReference type="AlphaFoldDB" id="A0AAD8N9A1"/>
<name>A0AAD8N9A1_9APIA</name>
<keyword evidence="4" id="KW-0863">Zinc-finger</keyword>
<comment type="caution">
    <text evidence="7">The sequence shown here is derived from an EMBL/GenBank/DDBJ whole genome shotgun (WGS) entry which is preliminary data.</text>
</comment>
<evidence type="ECO:0000256" key="4">
    <source>
        <dbReference type="PROSITE-ProRule" id="PRU00042"/>
    </source>
</evidence>
<feature type="domain" description="C2H2-type" evidence="6">
    <location>
        <begin position="36"/>
        <end position="64"/>
    </location>
</feature>
<dbReference type="InterPro" id="IPR036047">
    <property type="entry name" value="F-box-like_dom_sf"/>
</dbReference>
<dbReference type="PANTHER" id="PTHR23316">
    <property type="entry name" value="IMPORTIN ALPHA"/>
    <property type="match status" value="1"/>
</dbReference>
<dbReference type="SUPFAM" id="SSF48371">
    <property type="entry name" value="ARM repeat"/>
    <property type="match status" value="1"/>
</dbReference>
<dbReference type="SUPFAM" id="SSF81383">
    <property type="entry name" value="F-box domain"/>
    <property type="match status" value="1"/>
</dbReference>
<dbReference type="InterPro" id="IPR011989">
    <property type="entry name" value="ARM-like"/>
</dbReference>
<gene>
    <name evidence="7" type="ORF">POM88_000031</name>
</gene>
<dbReference type="GO" id="GO:0015031">
    <property type="term" value="P:protein transport"/>
    <property type="evidence" value="ECO:0007669"/>
    <property type="project" value="UniProtKB-KW"/>
</dbReference>
<keyword evidence="3" id="KW-0653">Protein transport</keyword>
<accession>A0AAD8N9A1</accession>
<dbReference type="Gene3D" id="1.25.10.10">
    <property type="entry name" value="Leucine-rich Repeat Variant"/>
    <property type="match status" value="1"/>
</dbReference>
<dbReference type="GO" id="GO:0008270">
    <property type="term" value="F:zinc ion binding"/>
    <property type="evidence" value="ECO:0007669"/>
    <property type="project" value="UniProtKB-KW"/>
</dbReference>
<evidence type="ECO:0000256" key="3">
    <source>
        <dbReference type="ARBA" id="ARBA00022927"/>
    </source>
</evidence>
<keyword evidence="4" id="KW-0479">Metal-binding</keyword>
<evidence type="ECO:0000313" key="7">
    <source>
        <dbReference type="EMBL" id="KAK1400426.1"/>
    </source>
</evidence>
<dbReference type="Gene3D" id="3.30.160.60">
    <property type="entry name" value="Classic Zinc Finger"/>
    <property type="match status" value="1"/>
</dbReference>
<dbReference type="PROSITE" id="PS50157">
    <property type="entry name" value="ZINC_FINGER_C2H2_2"/>
    <property type="match status" value="1"/>
</dbReference>
<dbReference type="PROSITE" id="PS00028">
    <property type="entry name" value="ZINC_FINGER_C2H2_1"/>
    <property type="match status" value="1"/>
</dbReference>
<dbReference type="SUPFAM" id="SSF57667">
    <property type="entry name" value="beta-beta-alpha zinc fingers"/>
    <property type="match status" value="1"/>
</dbReference>
<dbReference type="InterPro" id="IPR016024">
    <property type="entry name" value="ARM-type_fold"/>
</dbReference>
<evidence type="ECO:0000256" key="2">
    <source>
        <dbReference type="ARBA" id="ARBA00022448"/>
    </source>
</evidence>
<evidence type="ECO:0000313" key="8">
    <source>
        <dbReference type="Proteomes" id="UP001237642"/>
    </source>
</evidence>